<dbReference type="ExpressionAtlas" id="Q6QIV7">
    <property type="expression patterns" value="baseline and differential"/>
</dbReference>
<accession>Q6QIV7</accession>
<comment type="similarity">
    <text evidence="1">Belongs to the gamma-class carbonic anhydrase family.</text>
</comment>
<dbReference type="InterPro" id="IPR047324">
    <property type="entry name" value="LbH_gamma_CA-like"/>
</dbReference>
<comment type="subcellular location">
    <subcellularLocation>
        <location evidence="2">Mitochondrion membrane</location>
        <topology evidence="2">Peripheral membrane protein</topology>
        <orientation evidence="2">Matrix side</orientation>
    </subcellularLocation>
</comment>
<protein>
    <submittedName>
        <fullName evidence="4">Mitochondrial NADH:ubiquinone oxidoreductase 27 kDa subunit</fullName>
        <ecNumber evidence="4">1.6.5.3</ecNumber>
        <ecNumber evidence="4">1.6.99.3</ecNumber>
    </submittedName>
</protein>
<proteinExistence type="evidence at transcript level"/>
<evidence type="ECO:0000256" key="2">
    <source>
        <dbReference type="ARBA" id="ARBA00034694"/>
    </source>
</evidence>
<dbReference type="Gene3D" id="2.160.10.10">
    <property type="entry name" value="Hexapeptide repeat proteins"/>
    <property type="match status" value="1"/>
</dbReference>
<feature type="region of interest" description="Disordered" evidence="3">
    <location>
        <begin position="177"/>
        <end position="216"/>
    </location>
</feature>
<dbReference type="Pfam" id="PF00132">
    <property type="entry name" value="Hexapep"/>
    <property type="match status" value="1"/>
</dbReference>
<sequence length="216" mass="22228">MNPINGLKTILHRVGFAMRESGQALERVGCRLQGVYSFEEKLNRHATVLPMRHNVPSLDKTSWVAPSGMVSGSVTLGENSSVWYGAIVRGDFQPVVVGSNSNIQDAAYVGATSEFSGPVTIGDNVSVGHGAVLKGCTVGDNVLIGMNSIISEHAEIQSGAVIAAGSYVEEGTTVPSGRCGRAAPPRAARRAGGRGGVPQIAAGTVHGAGGRAHRAS</sequence>
<dbReference type="GO" id="GO:0016491">
    <property type="term" value="F:oxidoreductase activity"/>
    <property type="evidence" value="ECO:0007669"/>
    <property type="project" value="UniProtKB-KW"/>
</dbReference>
<dbReference type="InterPro" id="IPR050484">
    <property type="entry name" value="Transf_Hexapept/Carb_Anhydrase"/>
</dbReference>
<reference evidence="4" key="1">
    <citation type="submission" date="2004-02" db="EMBL/GenBank/DDBJ databases">
        <title>Subunit composition of rotenone-sensitive NADH:ubiquinone oxidoreductase (complex I) from green alga Chlamydomonas reinhardtii.</title>
        <authorList>
            <person name="Cardol P."/>
            <person name="Vanrobaeys F."/>
            <person name="Devreese B."/>
            <person name="VanBeeumen J."/>
            <person name="Matagne R.F."/>
            <person name="Remacle C."/>
        </authorList>
    </citation>
    <scope>NUCLEOTIDE SEQUENCE</scope>
</reference>
<dbReference type="GO" id="GO:0031966">
    <property type="term" value="C:mitochondrial membrane"/>
    <property type="evidence" value="ECO:0007669"/>
    <property type="project" value="UniProtKB-SubCell"/>
</dbReference>
<dbReference type="EMBL" id="AY538679">
    <property type="protein sequence ID" value="AAS48195.1"/>
    <property type="molecule type" value="mRNA"/>
</dbReference>
<dbReference type="PANTHER" id="PTHR13061:SF50">
    <property type="entry name" value="GAMMA CARBONIC ANHYDRASE 1, MITOCHONDRIAL"/>
    <property type="match status" value="1"/>
</dbReference>
<evidence type="ECO:0000256" key="1">
    <source>
        <dbReference type="ARBA" id="ARBA00023595"/>
    </source>
</evidence>
<dbReference type="CDD" id="cd04645">
    <property type="entry name" value="LbH_gamma_CA_like"/>
    <property type="match status" value="1"/>
</dbReference>
<keyword evidence="4" id="KW-0830">Ubiquinone</keyword>
<dbReference type="EC" id="1.6.5.3" evidence="4"/>
<dbReference type="InterPro" id="IPR011004">
    <property type="entry name" value="Trimer_LpxA-like_sf"/>
</dbReference>
<dbReference type="PANTHER" id="PTHR13061">
    <property type="entry name" value="DYNACTIN SUBUNIT P25"/>
    <property type="match status" value="1"/>
</dbReference>
<dbReference type="AlphaFoldDB" id="Q6QIV7"/>
<dbReference type="SUPFAM" id="SSF51161">
    <property type="entry name" value="Trimeric LpxA-like enzymes"/>
    <property type="match status" value="1"/>
</dbReference>
<evidence type="ECO:0000256" key="3">
    <source>
        <dbReference type="SAM" id="MobiDB-lite"/>
    </source>
</evidence>
<evidence type="ECO:0000313" key="4">
    <source>
        <dbReference type="EMBL" id="AAS48195.1"/>
    </source>
</evidence>
<name>Q6QIV7_CHLRE</name>
<organism evidence="4">
    <name type="scientific">Chlamydomonas reinhardtii</name>
    <name type="common">Chlamydomonas smithii</name>
    <dbReference type="NCBI Taxonomy" id="3055"/>
    <lineage>
        <taxon>Eukaryota</taxon>
        <taxon>Viridiplantae</taxon>
        <taxon>Chlorophyta</taxon>
        <taxon>core chlorophytes</taxon>
        <taxon>Chlorophyceae</taxon>
        <taxon>CS clade</taxon>
        <taxon>Chlamydomonadales</taxon>
        <taxon>Chlamydomonadaceae</taxon>
        <taxon>Chlamydomonas</taxon>
    </lineage>
</organism>
<dbReference type="EC" id="1.6.99.3" evidence="4"/>
<dbReference type="InterPro" id="IPR001451">
    <property type="entry name" value="Hexapep"/>
</dbReference>
<keyword evidence="4" id="KW-0560">Oxidoreductase</keyword>